<dbReference type="GO" id="GO:0005524">
    <property type="term" value="F:ATP binding"/>
    <property type="evidence" value="ECO:0007669"/>
    <property type="project" value="UniProtKB-KW"/>
</dbReference>
<dbReference type="Pfam" id="PF00012">
    <property type="entry name" value="HSP70"/>
    <property type="match status" value="1"/>
</dbReference>
<dbReference type="Proteomes" id="UP000248349">
    <property type="component" value="Unassembled WGS sequence"/>
</dbReference>
<protein>
    <submittedName>
        <fullName evidence="5">Actin-like ATPase domain-containing protein</fullName>
    </submittedName>
</protein>
<gene>
    <name evidence="5" type="ORF">BP01DRAFT_395725</name>
</gene>
<dbReference type="Gene3D" id="3.30.420.40">
    <property type="match status" value="2"/>
</dbReference>
<keyword evidence="2 4" id="KW-0547">Nucleotide-binding</keyword>
<keyword evidence="3 4" id="KW-0067">ATP-binding</keyword>
<dbReference type="PANTHER" id="PTHR19375">
    <property type="entry name" value="HEAT SHOCK PROTEIN 70KDA"/>
    <property type="match status" value="1"/>
</dbReference>
<evidence type="ECO:0000313" key="6">
    <source>
        <dbReference type="Proteomes" id="UP000248349"/>
    </source>
</evidence>
<proteinExistence type="inferred from homology"/>
<dbReference type="OrthoDB" id="4509421at2759"/>
<dbReference type="SUPFAM" id="SSF100920">
    <property type="entry name" value="Heat shock protein 70kD (HSP70), peptide-binding domain"/>
    <property type="match status" value="1"/>
</dbReference>
<dbReference type="SUPFAM" id="SSF53067">
    <property type="entry name" value="Actin-like ATPase domain"/>
    <property type="match status" value="1"/>
</dbReference>
<sequence>MQNTIGIDLGGASVSVAVFQSGRAHIITDSQGREEIPYTQLVCDHSARAPDKKLDHGMDSMREMTVVLARVKDMAETYLGNAVKDAVITVPASYGDTQRLTTKQAGHRAGLNVHRLLNAPTAAAIAHWYDFPKPAGYLMLVLDVGARRADATIFDISGGFFEIKSSQGDWNLGGHSYDAKLRQYFTYYLRNQVKDHDLEALLQRSEDIKKSLTVCETSTDPCGLMITRDQYEDICQSIFARTMLLIQKVIGDAAVHKSSIEDVVLVGGICKTPMLRKIISDFFGFLEDKLFEPHLAVVRGAALQAASFTSCSLLRGFLVSDVVPNPIYIELGNDHSVQVLPRNTKLSRAKSIVTFVQSPSRFPQCWRLIEGGTESNQVLGKFDLSCFDGLNPRRPITLEARVSVDLDGILNAVIYLGEPKHNICSTLQRVPLPGWSQPDAGDTAILHSQNVLPESSLHSYMRYLLELCRRLSFQDRTLLAAAIARVNNIISTPGLDDAEPRLMEYLIRTTDSLVNNQTVPEAQMLD</sequence>
<dbReference type="InterPro" id="IPR029047">
    <property type="entry name" value="HSP70_peptide-bd_sf"/>
</dbReference>
<dbReference type="InterPro" id="IPR013126">
    <property type="entry name" value="Hsp_70_fam"/>
</dbReference>
<evidence type="ECO:0000256" key="2">
    <source>
        <dbReference type="ARBA" id="ARBA00022741"/>
    </source>
</evidence>
<dbReference type="InterPro" id="IPR043129">
    <property type="entry name" value="ATPase_NBD"/>
</dbReference>
<dbReference type="GO" id="GO:0140662">
    <property type="term" value="F:ATP-dependent protein folding chaperone"/>
    <property type="evidence" value="ECO:0007669"/>
    <property type="project" value="InterPro"/>
</dbReference>
<evidence type="ECO:0000256" key="4">
    <source>
        <dbReference type="RuleBase" id="RU003322"/>
    </source>
</evidence>
<reference evidence="5 6" key="1">
    <citation type="submission" date="2016-12" db="EMBL/GenBank/DDBJ databases">
        <title>The genomes of Aspergillus section Nigri reveals drivers in fungal speciation.</title>
        <authorList>
            <consortium name="DOE Joint Genome Institute"/>
            <person name="Vesth T.C."/>
            <person name="Nybo J."/>
            <person name="Theobald S."/>
            <person name="Brandl J."/>
            <person name="Frisvad J.C."/>
            <person name="Nielsen K.F."/>
            <person name="Lyhne E.K."/>
            <person name="Kogle M.E."/>
            <person name="Kuo A."/>
            <person name="Riley R."/>
            <person name="Clum A."/>
            <person name="Nolan M."/>
            <person name="Lipzen A."/>
            <person name="Salamov A."/>
            <person name="Henrissat B."/>
            <person name="Wiebenga A."/>
            <person name="De Vries R.P."/>
            <person name="Grigoriev I.V."/>
            <person name="Mortensen U.H."/>
            <person name="Andersen M.R."/>
            <person name="Baker S.E."/>
        </authorList>
    </citation>
    <scope>NUCLEOTIDE SEQUENCE [LARGE SCALE GENOMIC DNA]</scope>
    <source>
        <strain evidence="5 6">JOP 1030-1</strain>
    </source>
</reference>
<dbReference type="Gene3D" id="3.90.640.10">
    <property type="entry name" value="Actin, Chain A, domain 4"/>
    <property type="match status" value="1"/>
</dbReference>
<accession>A0A318Z018</accession>
<dbReference type="PRINTS" id="PR00301">
    <property type="entry name" value="HEATSHOCK70"/>
</dbReference>
<dbReference type="GeneID" id="37079641"/>
<dbReference type="RefSeq" id="XP_025426567.1">
    <property type="nucleotide sequence ID" value="XM_025578412.1"/>
</dbReference>
<dbReference type="FunFam" id="3.30.420.40:FF:000545">
    <property type="entry name" value="Endoplasmic reticulum chaperone BiP"/>
    <property type="match status" value="1"/>
</dbReference>
<organism evidence="5 6">
    <name type="scientific">Aspergillus saccharolyticus JOP 1030-1</name>
    <dbReference type="NCBI Taxonomy" id="1450539"/>
    <lineage>
        <taxon>Eukaryota</taxon>
        <taxon>Fungi</taxon>
        <taxon>Dikarya</taxon>
        <taxon>Ascomycota</taxon>
        <taxon>Pezizomycotina</taxon>
        <taxon>Eurotiomycetes</taxon>
        <taxon>Eurotiomycetidae</taxon>
        <taxon>Eurotiales</taxon>
        <taxon>Aspergillaceae</taxon>
        <taxon>Aspergillus</taxon>
        <taxon>Aspergillus subgen. Circumdati</taxon>
    </lineage>
</organism>
<dbReference type="STRING" id="1450539.A0A318Z018"/>
<evidence type="ECO:0000256" key="3">
    <source>
        <dbReference type="ARBA" id="ARBA00022840"/>
    </source>
</evidence>
<name>A0A318Z018_9EURO</name>
<dbReference type="AlphaFoldDB" id="A0A318Z018"/>
<comment type="similarity">
    <text evidence="1 4">Belongs to the heat shock protein 70 family.</text>
</comment>
<keyword evidence="6" id="KW-1185">Reference proteome</keyword>
<evidence type="ECO:0000313" key="5">
    <source>
        <dbReference type="EMBL" id="PYH40585.1"/>
    </source>
</evidence>
<evidence type="ECO:0000256" key="1">
    <source>
        <dbReference type="ARBA" id="ARBA00007381"/>
    </source>
</evidence>
<dbReference type="EMBL" id="KZ821281">
    <property type="protein sequence ID" value="PYH40585.1"/>
    <property type="molecule type" value="Genomic_DNA"/>
</dbReference>